<keyword evidence="3 10" id="KW-0808">Transferase</keyword>
<protein>
    <submittedName>
        <fullName evidence="10">Acyl-phosphate:glycerol-3-phosphate O-acyltransferase PlsY</fullName>
    </submittedName>
</protein>
<keyword evidence="1" id="KW-1003">Cell membrane</keyword>
<gene>
    <name evidence="10" type="ORF">AVDCRST_MAG10-3567</name>
</gene>
<name>A0A6J4JG64_9ACTN</name>
<keyword evidence="8" id="KW-0594">Phospholipid biosynthesis</keyword>
<keyword evidence="5" id="KW-1133">Transmembrane helix</keyword>
<dbReference type="Pfam" id="PF02660">
    <property type="entry name" value="G3P_acyltransf"/>
    <property type="match status" value="1"/>
</dbReference>
<dbReference type="GO" id="GO:0043772">
    <property type="term" value="F:acyl-phosphate glycerol-3-phosphate acyltransferase activity"/>
    <property type="evidence" value="ECO:0007669"/>
    <property type="project" value="InterPro"/>
</dbReference>
<dbReference type="PANTHER" id="PTHR30309:SF0">
    <property type="entry name" value="GLYCEROL-3-PHOSPHATE ACYLTRANSFERASE-RELATED"/>
    <property type="match status" value="1"/>
</dbReference>
<evidence type="ECO:0000256" key="2">
    <source>
        <dbReference type="ARBA" id="ARBA00022516"/>
    </source>
</evidence>
<proteinExistence type="predicted"/>
<dbReference type="GO" id="GO:0008654">
    <property type="term" value="P:phospholipid biosynthetic process"/>
    <property type="evidence" value="ECO:0007669"/>
    <property type="project" value="UniProtKB-KW"/>
</dbReference>
<evidence type="ECO:0000256" key="9">
    <source>
        <dbReference type="ARBA" id="ARBA00023264"/>
    </source>
</evidence>
<evidence type="ECO:0000256" key="8">
    <source>
        <dbReference type="ARBA" id="ARBA00023209"/>
    </source>
</evidence>
<sequence>MLAPLASAVAGYLIGTVPCADTAARLASGGATDLRGVGTGNPGAVNAMTVLGKAWGGGILAADAAKGAIACAVGRRVAGPTGAHVAGTAALVGHCFPVWNRFRGGKGVAVSLGHCIATFPAYVPVDLGVAWGVGRLTGRTFPGTAVASATWVLAGLLWWRKGWPTGWGPVPTAALPVSAAASSAVIVYKFVTARGPGVPPLLGMKSKP</sequence>
<evidence type="ECO:0000256" key="1">
    <source>
        <dbReference type="ARBA" id="ARBA00022475"/>
    </source>
</evidence>
<reference evidence="10" key="1">
    <citation type="submission" date="2020-02" db="EMBL/GenBank/DDBJ databases">
        <authorList>
            <person name="Meier V. D."/>
        </authorList>
    </citation>
    <scope>NUCLEOTIDE SEQUENCE</scope>
    <source>
        <strain evidence="10">AVDCRST_MAG10</strain>
    </source>
</reference>
<keyword evidence="10" id="KW-0012">Acyltransferase</keyword>
<dbReference type="PANTHER" id="PTHR30309">
    <property type="entry name" value="INNER MEMBRANE PROTEIN YGIH"/>
    <property type="match status" value="1"/>
</dbReference>
<accession>A0A6J4JG64</accession>
<dbReference type="GO" id="GO:0005886">
    <property type="term" value="C:plasma membrane"/>
    <property type="evidence" value="ECO:0007669"/>
    <property type="project" value="InterPro"/>
</dbReference>
<evidence type="ECO:0000256" key="7">
    <source>
        <dbReference type="ARBA" id="ARBA00023136"/>
    </source>
</evidence>
<dbReference type="EMBL" id="CADCTB010000213">
    <property type="protein sequence ID" value="CAA9275403.1"/>
    <property type="molecule type" value="Genomic_DNA"/>
</dbReference>
<organism evidence="10">
    <name type="scientific">uncultured Acidimicrobiales bacterium</name>
    <dbReference type="NCBI Taxonomy" id="310071"/>
    <lineage>
        <taxon>Bacteria</taxon>
        <taxon>Bacillati</taxon>
        <taxon>Actinomycetota</taxon>
        <taxon>Acidimicrobiia</taxon>
        <taxon>Acidimicrobiales</taxon>
        <taxon>environmental samples</taxon>
    </lineage>
</organism>
<evidence type="ECO:0000256" key="5">
    <source>
        <dbReference type="ARBA" id="ARBA00022989"/>
    </source>
</evidence>
<keyword evidence="9" id="KW-1208">Phospholipid metabolism</keyword>
<evidence type="ECO:0000313" key="10">
    <source>
        <dbReference type="EMBL" id="CAA9275403.1"/>
    </source>
</evidence>
<dbReference type="SMART" id="SM01207">
    <property type="entry name" value="G3P_acyltransf"/>
    <property type="match status" value="1"/>
</dbReference>
<keyword evidence="2" id="KW-0444">Lipid biosynthesis</keyword>
<keyword evidence="7" id="KW-0472">Membrane</keyword>
<evidence type="ECO:0000256" key="4">
    <source>
        <dbReference type="ARBA" id="ARBA00022692"/>
    </source>
</evidence>
<evidence type="ECO:0000256" key="3">
    <source>
        <dbReference type="ARBA" id="ARBA00022679"/>
    </source>
</evidence>
<keyword evidence="4" id="KW-0812">Transmembrane</keyword>
<dbReference type="AlphaFoldDB" id="A0A6J4JG64"/>
<keyword evidence="6" id="KW-0443">Lipid metabolism</keyword>
<evidence type="ECO:0000256" key="6">
    <source>
        <dbReference type="ARBA" id="ARBA00023098"/>
    </source>
</evidence>
<dbReference type="InterPro" id="IPR003811">
    <property type="entry name" value="G3P_acylTferase_PlsY"/>
</dbReference>